<feature type="compositionally biased region" description="Basic and acidic residues" evidence="1">
    <location>
        <begin position="39"/>
        <end position="51"/>
    </location>
</feature>
<evidence type="ECO:0000256" key="1">
    <source>
        <dbReference type="SAM" id="MobiDB-lite"/>
    </source>
</evidence>
<dbReference type="EMBL" id="KV425920">
    <property type="protein sequence ID" value="KZV98344.1"/>
    <property type="molecule type" value="Genomic_DNA"/>
</dbReference>
<dbReference type="OrthoDB" id="9999611at2759"/>
<reference evidence="2 3" key="1">
    <citation type="journal article" date="2016" name="Mol. Biol. Evol.">
        <title>Comparative Genomics of Early-Diverging Mushroom-Forming Fungi Provides Insights into the Origins of Lignocellulose Decay Capabilities.</title>
        <authorList>
            <person name="Nagy L.G."/>
            <person name="Riley R."/>
            <person name="Tritt A."/>
            <person name="Adam C."/>
            <person name="Daum C."/>
            <person name="Floudas D."/>
            <person name="Sun H."/>
            <person name="Yadav J.S."/>
            <person name="Pangilinan J."/>
            <person name="Larsson K.H."/>
            <person name="Matsuura K."/>
            <person name="Barry K."/>
            <person name="Labutti K."/>
            <person name="Kuo R."/>
            <person name="Ohm R.A."/>
            <person name="Bhattacharya S.S."/>
            <person name="Shirouzu T."/>
            <person name="Yoshinaga Y."/>
            <person name="Martin F.M."/>
            <person name="Grigoriev I.V."/>
            <person name="Hibbett D.S."/>
        </authorList>
    </citation>
    <scope>NUCLEOTIDE SEQUENCE [LARGE SCALE GENOMIC DNA]</scope>
    <source>
        <strain evidence="2 3">HHB12029</strain>
    </source>
</reference>
<dbReference type="Proteomes" id="UP000077266">
    <property type="component" value="Unassembled WGS sequence"/>
</dbReference>
<sequence length="99" mass="10541">MSSEPTKTNGQIKSVQGTATQLVGNVLGSEEWQASGQRTHAEGEAETKAAETKGYAEGTFDRVKGRFDNVVGAVTGDKTQQTKAAAREEKGKQQQNLNS</sequence>
<proteinExistence type="predicted"/>
<dbReference type="AlphaFoldDB" id="A0A165LUK2"/>
<feature type="region of interest" description="Disordered" evidence="1">
    <location>
        <begin position="28"/>
        <end position="54"/>
    </location>
</feature>
<evidence type="ECO:0008006" key="4">
    <source>
        <dbReference type="Google" id="ProtNLM"/>
    </source>
</evidence>
<organism evidence="2 3">
    <name type="scientific">Exidia glandulosa HHB12029</name>
    <dbReference type="NCBI Taxonomy" id="1314781"/>
    <lineage>
        <taxon>Eukaryota</taxon>
        <taxon>Fungi</taxon>
        <taxon>Dikarya</taxon>
        <taxon>Basidiomycota</taxon>
        <taxon>Agaricomycotina</taxon>
        <taxon>Agaricomycetes</taxon>
        <taxon>Auriculariales</taxon>
        <taxon>Exidiaceae</taxon>
        <taxon>Exidia</taxon>
    </lineage>
</organism>
<dbReference type="SUPFAM" id="SSF69047">
    <property type="entry name" value="Hypothetical protein YjbJ"/>
    <property type="match status" value="1"/>
</dbReference>
<evidence type="ECO:0000313" key="2">
    <source>
        <dbReference type="EMBL" id="KZV98344.1"/>
    </source>
</evidence>
<protein>
    <recommendedName>
        <fullName evidence="4">CsbD-like domain-containing protein</fullName>
    </recommendedName>
</protein>
<dbReference type="STRING" id="1314781.A0A165LUK2"/>
<accession>A0A165LUK2</accession>
<feature type="region of interest" description="Disordered" evidence="1">
    <location>
        <begin position="74"/>
        <end position="99"/>
    </location>
</feature>
<evidence type="ECO:0000313" key="3">
    <source>
        <dbReference type="Proteomes" id="UP000077266"/>
    </source>
</evidence>
<name>A0A165LUK2_EXIGL</name>
<keyword evidence="3" id="KW-1185">Reference proteome</keyword>
<dbReference type="PANTHER" id="PTHR40460:SF1">
    <property type="entry name" value="CSBD-LIKE DOMAIN-CONTAINING PROTEIN"/>
    <property type="match status" value="1"/>
</dbReference>
<dbReference type="InterPro" id="IPR036629">
    <property type="entry name" value="YjbJ_sf"/>
</dbReference>
<dbReference type="InParanoid" id="A0A165LUK2"/>
<gene>
    <name evidence="2" type="ORF">EXIGLDRAFT_607087</name>
</gene>
<dbReference type="PANTHER" id="PTHR40460">
    <property type="entry name" value="CHROMOSOME 1, WHOLE GENOME SHOTGUN SEQUENCE"/>
    <property type="match status" value="1"/>
</dbReference>